<dbReference type="AlphaFoldDB" id="A0AAJ4A3E7"/>
<comment type="similarity">
    <text evidence="2 9">Belongs to the uroporphyrinogen-III synthase family.</text>
</comment>
<evidence type="ECO:0000259" key="10">
    <source>
        <dbReference type="Pfam" id="PF02602"/>
    </source>
</evidence>
<evidence type="ECO:0000256" key="9">
    <source>
        <dbReference type="RuleBase" id="RU366031"/>
    </source>
</evidence>
<evidence type="ECO:0000256" key="1">
    <source>
        <dbReference type="ARBA" id="ARBA00004772"/>
    </source>
</evidence>
<dbReference type="KEGG" id="suln:FJR47_04385"/>
<dbReference type="Gene3D" id="3.40.50.10090">
    <property type="match status" value="2"/>
</dbReference>
<dbReference type="GO" id="GO:0006780">
    <property type="term" value="P:uroporphyrinogen III biosynthetic process"/>
    <property type="evidence" value="ECO:0007669"/>
    <property type="project" value="UniProtKB-UniRule"/>
</dbReference>
<keyword evidence="4 9" id="KW-0456">Lyase</keyword>
<evidence type="ECO:0000313" key="11">
    <source>
        <dbReference type="EMBL" id="QFR43182.1"/>
    </source>
</evidence>
<comment type="catalytic activity">
    <reaction evidence="8 9">
        <text>hydroxymethylbilane = uroporphyrinogen III + H2O</text>
        <dbReference type="Rhea" id="RHEA:18965"/>
        <dbReference type="ChEBI" id="CHEBI:15377"/>
        <dbReference type="ChEBI" id="CHEBI:57308"/>
        <dbReference type="ChEBI" id="CHEBI:57845"/>
        <dbReference type="EC" id="4.2.1.75"/>
    </reaction>
</comment>
<gene>
    <name evidence="11" type="ORF">FJR47_04385</name>
</gene>
<dbReference type="InterPro" id="IPR039793">
    <property type="entry name" value="UROS/Hem4"/>
</dbReference>
<dbReference type="PANTHER" id="PTHR38042:SF1">
    <property type="entry name" value="UROPORPHYRINOGEN-III SYNTHASE, CHLOROPLASTIC"/>
    <property type="match status" value="1"/>
</dbReference>
<dbReference type="RefSeq" id="WP_152299245.1">
    <property type="nucleotide sequence ID" value="NZ_CP041166.1"/>
</dbReference>
<dbReference type="EMBL" id="CP041166">
    <property type="protein sequence ID" value="QFR43182.1"/>
    <property type="molecule type" value="Genomic_DNA"/>
</dbReference>
<keyword evidence="5 9" id="KW-0627">Porphyrin biosynthesis</keyword>
<reference evidence="12" key="1">
    <citation type="submission" date="2019-06" db="EMBL/GenBank/DDBJ databases">
        <title>Sulfurimonas gotlandica sp. nov., a chemoautotrophic and psychrotolerant epsilonproteobacterium isolated from a pelagic redoxcline, and an emended description of the genus Sulfurimonas.</title>
        <authorList>
            <person name="Wang S."/>
            <person name="Jiang L."/>
            <person name="Shao Z."/>
        </authorList>
    </citation>
    <scope>NUCLEOTIDE SEQUENCE [LARGE SCALE GENOMIC DNA]</scope>
    <source>
        <strain evidence="12">1-1N</strain>
    </source>
</reference>
<comment type="pathway">
    <text evidence="1 9">Porphyrin-containing compound metabolism; protoporphyrin-IX biosynthesis; coproporphyrinogen-III from 5-aminolevulinate: step 3/4.</text>
</comment>
<evidence type="ECO:0000313" key="12">
    <source>
        <dbReference type="Proteomes" id="UP000326061"/>
    </source>
</evidence>
<dbReference type="Pfam" id="PF02602">
    <property type="entry name" value="HEM4"/>
    <property type="match status" value="1"/>
</dbReference>
<proteinExistence type="inferred from homology"/>
<name>A0AAJ4A3E7_9BACT</name>
<comment type="function">
    <text evidence="6 9">Catalyzes cyclization of the linear tetrapyrrole, hydroxymethylbilane, to the macrocyclic uroporphyrinogen III.</text>
</comment>
<dbReference type="InterPro" id="IPR003754">
    <property type="entry name" value="4pyrrol_synth_uPrphyn_synth"/>
</dbReference>
<evidence type="ECO:0000256" key="6">
    <source>
        <dbReference type="ARBA" id="ARBA00037589"/>
    </source>
</evidence>
<dbReference type="Proteomes" id="UP000326061">
    <property type="component" value="Chromosome"/>
</dbReference>
<dbReference type="CDD" id="cd06578">
    <property type="entry name" value="HemD"/>
    <property type="match status" value="1"/>
</dbReference>
<dbReference type="EC" id="4.2.1.75" evidence="3 9"/>
<keyword evidence="12" id="KW-1185">Reference proteome</keyword>
<evidence type="ECO:0000256" key="2">
    <source>
        <dbReference type="ARBA" id="ARBA00008133"/>
    </source>
</evidence>
<dbReference type="GO" id="GO:0004852">
    <property type="term" value="F:uroporphyrinogen-III synthase activity"/>
    <property type="evidence" value="ECO:0007669"/>
    <property type="project" value="UniProtKB-UniRule"/>
</dbReference>
<organism evidence="11 12">
    <name type="scientific">Sulfurimonas xiamenensis</name>
    <dbReference type="NCBI Taxonomy" id="2590021"/>
    <lineage>
        <taxon>Bacteria</taxon>
        <taxon>Pseudomonadati</taxon>
        <taxon>Campylobacterota</taxon>
        <taxon>Epsilonproteobacteria</taxon>
        <taxon>Campylobacterales</taxon>
        <taxon>Sulfurimonadaceae</taxon>
        <taxon>Sulfurimonas</taxon>
    </lineage>
</organism>
<feature type="domain" description="Tetrapyrrole biosynthesis uroporphyrinogen III synthase" evidence="10">
    <location>
        <begin position="106"/>
        <end position="292"/>
    </location>
</feature>
<dbReference type="InterPro" id="IPR036108">
    <property type="entry name" value="4pyrrol_syn_uPrphyn_synt_sf"/>
</dbReference>
<evidence type="ECO:0000256" key="3">
    <source>
        <dbReference type="ARBA" id="ARBA00013109"/>
    </source>
</evidence>
<dbReference type="GO" id="GO:0006782">
    <property type="term" value="P:protoporphyrinogen IX biosynthetic process"/>
    <property type="evidence" value="ECO:0007669"/>
    <property type="project" value="UniProtKB-UniRule"/>
</dbReference>
<dbReference type="SUPFAM" id="SSF69618">
    <property type="entry name" value="HemD-like"/>
    <property type="match status" value="1"/>
</dbReference>
<sequence>MKNIKKSIESLNLIYYEYDKKSNSFILDKNFSNEHIYEELIKITHFLSKNHIPFFINENKSLVLNSKDSLTSKIKRYINSFVQKIKNSNLNIYILSDKKVKWAKNLPVIKIETIKTNIDFSSYDALIFTSKNAIYSLDSYTHAWKTKPLYVIAPETAKIASDMGGKLKFVGKEKHGNEFAAELIPLLKNKKVLYIRGSRVVSDMVDILHSNDIVCDEAIVYKTVCINFKKKIKLPKKSVIIFSSPSTIECFLKNATWDPSYKAISIGHTTKKFFPSYIKPTLSETASLDSCVKKAIELSR</sequence>
<evidence type="ECO:0000256" key="4">
    <source>
        <dbReference type="ARBA" id="ARBA00023239"/>
    </source>
</evidence>
<evidence type="ECO:0000256" key="7">
    <source>
        <dbReference type="ARBA" id="ARBA00040167"/>
    </source>
</evidence>
<evidence type="ECO:0000256" key="8">
    <source>
        <dbReference type="ARBA" id="ARBA00048617"/>
    </source>
</evidence>
<evidence type="ECO:0000256" key="5">
    <source>
        <dbReference type="ARBA" id="ARBA00023244"/>
    </source>
</evidence>
<protein>
    <recommendedName>
        <fullName evidence="7 9">Uroporphyrinogen-III synthase</fullName>
        <ecNumber evidence="3 9">4.2.1.75</ecNumber>
    </recommendedName>
</protein>
<accession>A0AAJ4A3E7</accession>
<dbReference type="PANTHER" id="PTHR38042">
    <property type="entry name" value="UROPORPHYRINOGEN-III SYNTHASE, CHLOROPLASTIC"/>
    <property type="match status" value="1"/>
</dbReference>